<sequence>MVNSKRKGSQGEREFAKLCREHGFSEARRGQQFSGIEGKDVVGLDGIHIEVKRVEKLNIENALQQSIRDSKEGEIPIVAHRRNREEWKITMRAKDFFELYRAWREG</sequence>
<evidence type="ECO:0000313" key="2">
    <source>
        <dbReference type="Proteomes" id="UP000198828"/>
    </source>
</evidence>
<dbReference type="AlphaFoldDB" id="A0A1H3F3N4"/>
<accession>A0A1H3F3N4</accession>
<dbReference type="EMBL" id="FNNG01000026">
    <property type="protein sequence ID" value="SDX85490.1"/>
    <property type="molecule type" value="Genomic_DNA"/>
</dbReference>
<dbReference type="Proteomes" id="UP000198828">
    <property type="component" value="Unassembled WGS sequence"/>
</dbReference>
<dbReference type="RefSeq" id="WP_093755156.1">
    <property type="nucleotide sequence ID" value="NZ_FNNG01000026.1"/>
</dbReference>
<proteinExistence type="predicted"/>
<dbReference type="OrthoDB" id="1669507at2"/>
<protein>
    <recommendedName>
        <fullName evidence="3">Holliday junction resolvase</fullName>
    </recommendedName>
</protein>
<reference evidence="1 2" key="1">
    <citation type="submission" date="2016-10" db="EMBL/GenBank/DDBJ databases">
        <authorList>
            <person name="de Groot N.N."/>
        </authorList>
    </citation>
    <scope>NUCLEOTIDE SEQUENCE [LARGE SCALE GENOMIC DNA]</scope>
    <source>
        <strain evidence="1 2">DSM 23310</strain>
    </source>
</reference>
<gene>
    <name evidence="1" type="ORF">SAMN05660923_03055</name>
</gene>
<evidence type="ECO:0000313" key="1">
    <source>
        <dbReference type="EMBL" id="SDX85490.1"/>
    </source>
</evidence>
<keyword evidence="2" id="KW-1185">Reference proteome</keyword>
<organism evidence="1 2">
    <name type="scientific">Tepidimicrobium xylanilyticum</name>
    <dbReference type="NCBI Taxonomy" id="1123352"/>
    <lineage>
        <taxon>Bacteria</taxon>
        <taxon>Bacillati</taxon>
        <taxon>Bacillota</taxon>
        <taxon>Tissierellia</taxon>
        <taxon>Tissierellales</taxon>
        <taxon>Tepidimicrobiaceae</taxon>
        <taxon>Tepidimicrobium</taxon>
    </lineage>
</organism>
<evidence type="ECO:0008006" key="3">
    <source>
        <dbReference type="Google" id="ProtNLM"/>
    </source>
</evidence>
<name>A0A1H3F3N4_9FIRM</name>